<name>D5Q3L2_CLODI</name>
<dbReference type="Proteomes" id="UP000003227">
    <property type="component" value="Unassembled WGS sequence"/>
</dbReference>
<gene>
    <name evidence="2" type="ORF">HMPREF0220_1494</name>
</gene>
<protein>
    <submittedName>
        <fullName evidence="2">Uncharacterized protein</fullName>
    </submittedName>
</protein>
<comment type="caution">
    <text evidence="2">The sequence shown here is derived from an EMBL/GenBank/DDBJ whole genome shotgun (WGS) entry which is preliminary data.</text>
</comment>
<organism evidence="2 3">
    <name type="scientific">Clostridioides difficile NAP08</name>
    <dbReference type="NCBI Taxonomy" id="525259"/>
    <lineage>
        <taxon>Bacteria</taxon>
        <taxon>Bacillati</taxon>
        <taxon>Bacillota</taxon>
        <taxon>Clostridia</taxon>
        <taxon>Peptostreptococcales</taxon>
        <taxon>Peptostreptococcaceae</taxon>
        <taxon>Clostridioides</taxon>
    </lineage>
</organism>
<reference evidence="2 3" key="1">
    <citation type="submission" date="2010-05" db="EMBL/GenBank/DDBJ databases">
        <authorList>
            <person name="Qin X."/>
            <person name="Bachman B."/>
            <person name="Battles P."/>
            <person name="Bell A."/>
            <person name="Bess C."/>
            <person name="Bickham C."/>
            <person name="Chaboub L."/>
            <person name="Chen D."/>
            <person name="Coyle M."/>
            <person name="Deiros D.R."/>
            <person name="Dinh H."/>
            <person name="Forbes L."/>
            <person name="Fowler G."/>
            <person name="Francisco L."/>
            <person name="Fu Q."/>
            <person name="Gubbala S."/>
            <person name="Hale W."/>
            <person name="Han Y."/>
            <person name="Hemphill L."/>
            <person name="Highlander S.K."/>
            <person name="Hirani K."/>
            <person name="Hogues M."/>
            <person name="Jackson L."/>
            <person name="Jakkamsetti A."/>
            <person name="Javaid M."/>
            <person name="Jiang H."/>
            <person name="Korchina V."/>
            <person name="Kovar C."/>
            <person name="Lara F."/>
            <person name="Lee S."/>
            <person name="Mata R."/>
            <person name="Mathew T."/>
            <person name="Moen C."/>
            <person name="Morales K."/>
            <person name="Munidasa M."/>
            <person name="Nazareth L."/>
            <person name="Ngo R."/>
            <person name="Nguyen L."/>
            <person name="Okwuonu G."/>
            <person name="Ongeri F."/>
            <person name="Patil S."/>
            <person name="Petrosino J."/>
            <person name="Pham C."/>
            <person name="Pham P."/>
            <person name="Pu L.-L."/>
            <person name="Puazo M."/>
            <person name="Raj R."/>
            <person name="Reid J."/>
            <person name="Rouhana J."/>
            <person name="Saada N."/>
            <person name="Shang Y."/>
            <person name="Simmons D."/>
            <person name="Thornton R."/>
            <person name="Warren J."/>
            <person name="Weissenberger G."/>
            <person name="Zhang J."/>
            <person name="Zhang L."/>
            <person name="Zhou C."/>
            <person name="Zhu D."/>
            <person name="Muzny D."/>
            <person name="Worley K."/>
            <person name="Gibbs R."/>
        </authorList>
    </citation>
    <scope>NUCLEOTIDE SEQUENCE [LARGE SCALE GENOMIC DNA]</scope>
    <source>
        <strain evidence="2 3">NAP08</strain>
    </source>
</reference>
<sequence>MKGEVMKQDKKNEKQSEISKIKQSNDNKLEVAQELHVSKNIGNMLGYRIDKKKMNRPS</sequence>
<feature type="region of interest" description="Disordered" evidence="1">
    <location>
        <begin position="1"/>
        <end position="27"/>
    </location>
</feature>
<evidence type="ECO:0000313" key="3">
    <source>
        <dbReference type="Proteomes" id="UP000003227"/>
    </source>
</evidence>
<dbReference type="HOGENOM" id="CLU_3064501_0_0_9"/>
<proteinExistence type="predicted"/>
<accession>D5Q3L2</accession>
<evidence type="ECO:0000313" key="2">
    <source>
        <dbReference type="EMBL" id="EFH07593.1"/>
    </source>
</evidence>
<evidence type="ECO:0000256" key="1">
    <source>
        <dbReference type="SAM" id="MobiDB-lite"/>
    </source>
</evidence>
<dbReference type="AlphaFoldDB" id="D5Q3L2"/>
<dbReference type="EMBL" id="ADNX01000036">
    <property type="protein sequence ID" value="EFH07593.1"/>
    <property type="molecule type" value="Genomic_DNA"/>
</dbReference>